<keyword evidence="2" id="KW-1185">Reference proteome</keyword>
<dbReference type="RefSeq" id="WP_157013531.1">
    <property type="nucleotide sequence ID" value="NZ_BBPI01000004.1"/>
</dbReference>
<protein>
    <submittedName>
        <fullName evidence="1">Uncharacterized protein</fullName>
    </submittedName>
</protein>
<sequence length="87" mass="9498">MIRQCRAMSPCIGKAQGIVPAVTPRGDGISAVQSLFDDSAPPEEPRAFDWGYPRGHCTGHGNRSPMFQHAAMARFIEDEWIAGDKTP</sequence>
<dbReference type="AlphaFoldDB" id="A0A0A1W299"/>
<evidence type="ECO:0000313" key="1">
    <source>
        <dbReference type="EMBL" id="GAL99472.1"/>
    </source>
</evidence>
<dbReference type="Proteomes" id="UP000032305">
    <property type="component" value="Unassembled WGS sequence"/>
</dbReference>
<gene>
    <name evidence="1" type="ORF">SP5_004_00160</name>
</gene>
<evidence type="ECO:0000313" key="2">
    <source>
        <dbReference type="Proteomes" id="UP000032305"/>
    </source>
</evidence>
<comment type="caution">
    <text evidence="1">The sequence shown here is derived from an EMBL/GenBank/DDBJ whole genome shotgun (WGS) entry which is preliminary data.</text>
</comment>
<reference evidence="1 2" key="1">
    <citation type="submission" date="2014-11" db="EMBL/GenBank/DDBJ databases">
        <title>Whole genome shotgun sequence of Sphingomonas parapaucimobilis NBRC 15100.</title>
        <authorList>
            <person name="Katano-Makiyama Y."/>
            <person name="Hosoyama A."/>
            <person name="Hashimoto M."/>
            <person name="Hosoyama Y."/>
            <person name="Noguchi M."/>
            <person name="Numata M."/>
            <person name="Tsuchikane K."/>
            <person name="Hirakata S."/>
            <person name="Uohara A."/>
            <person name="Shimodaira J."/>
            <person name="Ohji S."/>
            <person name="Ichikawa N."/>
            <person name="Kimura A."/>
            <person name="Yamazoe A."/>
            <person name="Fujita N."/>
        </authorList>
    </citation>
    <scope>NUCLEOTIDE SEQUENCE [LARGE SCALE GENOMIC DNA]</scope>
    <source>
        <strain evidence="1 2">NBRC 15100</strain>
    </source>
</reference>
<accession>A0A0A1W299</accession>
<dbReference type="EMBL" id="BBPI01000004">
    <property type="protein sequence ID" value="GAL99472.1"/>
    <property type="molecule type" value="Genomic_DNA"/>
</dbReference>
<proteinExistence type="predicted"/>
<name>A0A0A1W299_9SPHN</name>
<organism evidence="1 2">
    <name type="scientific">Sphingomonas parapaucimobilis NBRC 15100</name>
    <dbReference type="NCBI Taxonomy" id="1219049"/>
    <lineage>
        <taxon>Bacteria</taxon>
        <taxon>Pseudomonadati</taxon>
        <taxon>Pseudomonadota</taxon>
        <taxon>Alphaproteobacteria</taxon>
        <taxon>Sphingomonadales</taxon>
        <taxon>Sphingomonadaceae</taxon>
        <taxon>Sphingomonas</taxon>
    </lineage>
</organism>